<comment type="caution">
    <text evidence="2">The sequence shown here is derived from an EMBL/GenBank/DDBJ whole genome shotgun (WGS) entry which is preliminary data.</text>
</comment>
<reference evidence="3" key="1">
    <citation type="submission" date="2017-10" db="EMBL/GenBank/DDBJ databases">
        <title>Campylobacter species from seals.</title>
        <authorList>
            <person name="Gilbert M.J."/>
            <person name="Zomer A.L."/>
            <person name="Timmerman A.J."/>
            <person name="Duim B."/>
            <person name="Wagenaar J.A."/>
        </authorList>
    </citation>
    <scope>NUCLEOTIDE SEQUENCE [LARGE SCALE GENOMIC DNA]</scope>
    <source>
        <strain evidence="3">17S00004-5</strain>
    </source>
</reference>
<organism evidence="2 3">
    <name type="scientific">Campylobacter blaseri</name>
    <dbReference type="NCBI Taxonomy" id="2042961"/>
    <lineage>
        <taxon>Bacteria</taxon>
        <taxon>Pseudomonadati</taxon>
        <taxon>Campylobacterota</taxon>
        <taxon>Epsilonproteobacteria</taxon>
        <taxon>Campylobacterales</taxon>
        <taxon>Campylobacteraceae</taxon>
        <taxon>Campylobacter</taxon>
    </lineage>
</organism>
<feature type="domain" description="TNase-like" evidence="1">
    <location>
        <begin position="12"/>
        <end position="78"/>
    </location>
</feature>
<evidence type="ECO:0000313" key="2">
    <source>
        <dbReference type="EMBL" id="PSM53050.1"/>
    </source>
</evidence>
<proteinExistence type="predicted"/>
<gene>
    <name evidence="2" type="ORF">CQ405_00400</name>
</gene>
<evidence type="ECO:0000259" key="1">
    <source>
        <dbReference type="Pfam" id="PF00565"/>
    </source>
</evidence>
<name>A0A2P8R3H3_9BACT</name>
<dbReference type="Gene3D" id="2.40.50.90">
    <property type="match status" value="1"/>
</dbReference>
<accession>A0A2P8R3H3</accession>
<dbReference type="EMBL" id="PDHH01000001">
    <property type="protein sequence ID" value="PSM53050.1"/>
    <property type="molecule type" value="Genomic_DNA"/>
</dbReference>
<dbReference type="OrthoDB" id="5241375at2"/>
<dbReference type="RefSeq" id="WP_106869446.1">
    <property type="nucleotide sequence ID" value="NZ_CP053841.1"/>
</dbReference>
<dbReference type="InterPro" id="IPR016071">
    <property type="entry name" value="Staphylococal_nuclease_OB-fold"/>
</dbReference>
<protein>
    <recommendedName>
        <fullName evidence="1">TNase-like domain-containing protein</fullName>
    </recommendedName>
</protein>
<dbReference type="SUPFAM" id="SSF50199">
    <property type="entry name" value="Staphylococcal nuclease"/>
    <property type="match status" value="1"/>
</dbReference>
<evidence type="ECO:0000313" key="3">
    <source>
        <dbReference type="Proteomes" id="UP000240535"/>
    </source>
</evidence>
<dbReference type="Pfam" id="PF00565">
    <property type="entry name" value="SNase"/>
    <property type="match status" value="1"/>
</dbReference>
<sequence length="89" mass="10250">MPGKKSRGVCKGCHKDRYERNLCVIYRNDGWNYNIEIAKQGYAVAYKKGKYTKDKALAHQVNKAQGIAANSKFGLWKDHYSLMKYMANN</sequence>
<dbReference type="AlphaFoldDB" id="A0A2P8R3H3"/>
<dbReference type="InterPro" id="IPR035437">
    <property type="entry name" value="SNase_OB-fold_sf"/>
</dbReference>
<dbReference type="Proteomes" id="UP000240535">
    <property type="component" value="Unassembled WGS sequence"/>
</dbReference>
<keyword evidence="3" id="KW-1185">Reference proteome</keyword>